<dbReference type="SUPFAM" id="SSF54675">
    <property type="entry name" value="Nicotinate/Quinolinate PRTase N-terminal domain-like"/>
    <property type="match status" value="1"/>
</dbReference>
<feature type="domain" description="Quinolinate phosphoribosyl transferase N-terminal" evidence="11">
    <location>
        <begin position="21"/>
        <end position="104"/>
    </location>
</feature>
<keyword evidence="13" id="KW-1185">Reference proteome</keyword>
<dbReference type="GO" id="GO:0009435">
    <property type="term" value="P:NAD+ biosynthetic process"/>
    <property type="evidence" value="ECO:0007669"/>
    <property type="project" value="InterPro"/>
</dbReference>
<dbReference type="SUPFAM" id="SSF51690">
    <property type="entry name" value="Nicotinate/Quinolinate PRTase C-terminal domain-like"/>
    <property type="match status" value="1"/>
</dbReference>
<dbReference type="Gene3D" id="3.90.1170.20">
    <property type="entry name" value="Quinolinate phosphoribosyl transferase, N-terminal domain"/>
    <property type="match status" value="1"/>
</dbReference>
<name>A0A4Q2K1K6_9ACTN</name>
<dbReference type="Pfam" id="PF02749">
    <property type="entry name" value="QRPTase_N"/>
    <property type="match status" value="1"/>
</dbReference>
<dbReference type="PIRSF" id="PIRSF006250">
    <property type="entry name" value="NadC_ModD"/>
    <property type="match status" value="1"/>
</dbReference>
<accession>A0A4Q2K1K6</accession>
<dbReference type="PANTHER" id="PTHR32179">
    <property type="entry name" value="NICOTINATE-NUCLEOTIDE PYROPHOSPHORYLASE [CARBOXYLATING]"/>
    <property type="match status" value="1"/>
</dbReference>
<dbReference type="AlphaFoldDB" id="A0A4Q2K1K6"/>
<evidence type="ECO:0000256" key="4">
    <source>
        <dbReference type="ARBA" id="ARBA00019205"/>
    </source>
</evidence>
<dbReference type="OrthoDB" id="9782546at2"/>
<gene>
    <name evidence="12" type="primary">modD</name>
    <name evidence="12" type="ORF">ET524_02220</name>
</gene>
<dbReference type="Proteomes" id="UP000293345">
    <property type="component" value="Unassembled WGS sequence"/>
</dbReference>
<dbReference type="Pfam" id="PF01729">
    <property type="entry name" value="QRPTase_C"/>
    <property type="match status" value="1"/>
</dbReference>
<dbReference type="InterPro" id="IPR002638">
    <property type="entry name" value="Quinolinate_PRibosylTrfase_C"/>
</dbReference>
<dbReference type="InterPro" id="IPR006242">
    <property type="entry name" value="ModD"/>
</dbReference>
<comment type="pathway">
    <text evidence="1">Cofactor biosynthesis; NAD(+) biosynthesis; nicotinate D-ribonucleotide from quinolinate: step 1/1.</text>
</comment>
<evidence type="ECO:0000256" key="2">
    <source>
        <dbReference type="ARBA" id="ARBA00009400"/>
    </source>
</evidence>
<sequence length="295" mass="31348">MYIPDSYLDELIASDIPSGIDLTTHVLGIGGQAGRMEYYTRDAALLCGTEETARIFGRFGCTVVEALPSGSMLAPGDVFMTVEGPAAGLHMGWKICLNIFEYYCALATKARQMVDAVHAVNPLCEVLSTRKLMPGTKPFDVKALTVGGAFPHRLGLSETVLVFEHHLTFYGGLEKFIADLPQLKAKVCEKKLFVESSVEDAARLVEAGVDGVQLDKVAPEQVAQLVPQLKAINPHVTLIAAGGVNLGNAAEYAATGVDGLATTCLHFAKPLDMSVRMEALYGSGCSAFAHLTGTG</sequence>
<dbReference type="InterPro" id="IPR036068">
    <property type="entry name" value="Nicotinate_pribotase-like_C"/>
</dbReference>
<keyword evidence="7 9" id="KW-0808">Transferase</keyword>
<dbReference type="InterPro" id="IPR037128">
    <property type="entry name" value="Quinolinate_PRibosylTase_N_sf"/>
</dbReference>
<dbReference type="FunFam" id="3.20.20.70:FF:000030">
    <property type="entry name" value="Nicotinate-nucleotide pyrophosphorylase, carboxylating"/>
    <property type="match status" value="1"/>
</dbReference>
<dbReference type="InterPro" id="IPR027277">
    <property type="entry name" value="NadC/ModD"/>
</dbReference>
<dbReference type="GO" id="GO:0034213">
    <property type="term" value="P:quinolinate catabolic process"/>
    <property type="evidence" value="ECO:0007669"/>
    <property type="project" value="TreeGrafter"/>
</dbReference>
<dbReference type="GO" id="GO:0004514">
    <property type="term" value="F:nicotinate-nucleotide diphosphorylase (carboxylating) activity"/>
    <property type="evidence" value="ECO:0007669"/>
    <property type="project" value="UniProtKB-EC"/>
</dbReference>
<evidence type="ECO:0000259" key="10">
    <source>
        <dbReference type="Pfam" id="PF01729"/>
    </source>
</evidence>
<evidence type="ECO:0000256" key="1">
    <source>
        <dbReference type="ARBA" id="ARBA00004893"/>
    </source>
</evidence>
<proteinExistence type="inferred from homology"/>
<evidence type="ECO:0000256" key="6">
    <source>
        <dbReference type="ARBA" id="ARBA00022676"/>
    </source>
</evidence>
<dbReference type="CDD" id="cd01573">
    <property type="entry name" value="modD_like"/>
    <property type="match status" value="1"/>
</dbReference>
<feature type="domain" description="Quinolinate phosphoribosyl transferase C-terminal" evidence="10">
    <location>
        <begin position="107"/>
        <end position="275"/>
    </location>
</feature>
<evidence type="ECO:0000259" key="11">
    <source>
        <dbReference type="Pfam" id="PF02749"/>
    </source>
</evidence>
<comment type="caution">
    <text evidence="12">The sequence shown here is derived from an EMBL/GenBank/DDBJ whole genome shotgun (WGS) entry which is preliminary data.</text>
</comment>
<evidence type="ECO:0000256" key="9">
    <source>
        <dbReference type="PIRNR" id="PIRNR006250"/>
    </source>
</evidence>
<dbReference type="PANTHER" id="PTHR32179:SF4">
    <property type="entry name" value="PYROPHOSPHORYLASE MODD-RELATED"/>
    <property type="match status" value="1"/>
</dbReference>
<evidence type="ECO:0000256" key="5">
    <source>
        <dbReference type="ARBA" id="ARBA00020990"/>
    </source>
</evidence>
<evidence type="ECO:0000256" key="7">
    <source>
        <dbReference type="ARBA" id="ARBA00022679"/>
    </source>
</evidence>
<dbReference type="Gene3D" id="3.20.20.70">
    <property type="entry name" value="Aldolase class I"/>
    <property type="match status" value="1"/>
</dbReference>
<dbReference type="RefSeq" id="WP_129423138.1">
    <property type="nucleotide sequence ID" value="NZ_SDPW01000001.1"/>
</dbReference>
<organism evidence="12 13">
    <name type="scientific">Senegalimassilia faecalis</name>
    <dbReference type="NCBI Taxonomy" id="2509433"/>
    <lineage>
        <taxon>Bacteria</taxon>
        <taxon>Bacillati</taxon>
        <taxon>Actinomycetota</taxon>
        <taxon>Coriobacteriia</taxon>
        <taxon>Coriobacteriales</taxon>
        <taxon>Coriobacteriaceae</taxon>
        <taxon>Senegalimassilia</taxon>
    </lineage>
</organism>
<dbReference type="EMBL" id="SDPW01000001">
    <property type="protein sequence ID" value="RXZ53434.1"/>
    <property type="molecule type" value="Genomic_DNA"/>
</dbReference>
<dbReference type="EC" id="2.4.2.19" evidence="3"/>
<dbReference type="NCBIfam" id="TIGR01334">
    <property type="entry name" value="modD"/>
    <property type="match status" value="1"/>
</dbReference>
<dbReference type="InterPro" id="IPR022412">
    <property type="entry name" value="Quinolinate_PRibosylTrfase_N"/>
</dbReference>
<dbReference type="GO" id="GO:0005737">
    <property type="term" value="C:cytoplasm"/>
    <property type="evidence" value="ECO:0007669"/>
    <property type="project" value="TreeGrafter"/>
</dbReference>
<evidence type="ECO:0000256" key="3">
    <source>
        <dbReference type="ARBA" id="ARBA00011944"/>
    </source>
</evidence>
<protein>
    <recommendedName>
        <fullName evidence="5">Nicotinate-nucleotide pyrophosphorylase [carboxylating]</fullName>
        <ecNumber evidence="3">2.4.2.19</ecNumber>
    </recommendedName>
    <alternativeName>
        <fullName evidence="4">Putative pyrophosphorylase ModD</fullName>
    </alternativeName>
</protein>
<evidence type="ECO:0000313" key="12">
    <source>
        <dbReference type="EMBL" id="RXZ53434.1"/>
    </source>
</evidence>
<keyword evidence="6 9" id="KW-0328">Glycosyltransferase</keyword>
<reference evidence="12 13" key="1">
    <citation type="submission" date="2019-01" db="EMBL/GenBank/DDBJ databases">
        <title>Senegalimassilia sp. nov. KGMB04484 isolated human feces.</title>
        <authorList>
            <person name="Han K.-I."/>
            <person name="Kim J.-S."/>
            <person name="Lee K.C."/>
            <person name="Suh M.K."/>
            <person name="Eom M.K."/>
            <person name="Lee J.H."/>
            <person name="Park S.-H."/>
            <person name="Kang S.W."/>
            <person name="Park J.-E."/>
            <person name="Oh B.S."/>
            <person name="Yu S.Y."/>
            <person name="Choi S.-H."/>
            <person name="Lee D.H."/>
            <person name="Yoon H."/>
            <person name="Kim B.-Y."/>
            <person name="Lee J.H."/>
            <person name="Lee J.-S."/>
        </authorList>
    </citation>
    <scope>NUCLEOTIDE SEQUENCE [LARGE SCALE GENOMIC DNA]</scope>
    <source>
        <strain evidence="12 13">KGMB04484</strain>
    </source>
</reference>
<comment type="catalytic activity">
    <reaction evidence="8">
        <text>nicotinate beta-D-ribonucleotide + CO2 + diphosphate = quinolinate + 5-phospho-alpha-D-ribose 1-diphosphate + 2 H(+)</text>
        <dbReference type="Rhea" id="RHEA:12733"/>
        <dbReference type="ChEBI" id="CHEBI:15378"/>
        <dbReference type="ChEBI" id="CHEBI:16526"/>
        <dbReference type="ChEBI" id="CHEBI:29959"/>
        <dbReference type="ChEBI" id="CHEBI:33019"/>
        <dbReference type="ChEBI" id="CHEBI:57502"/>
        <dbReference type="ChEBI" id="CHEBI:58017"/>
        <dbReference type="EC" id="2.4.2.19"/>
    </reaction>
</comment>
<dbReference type="InterPro" id="IPR013785">
    <property type="entry name" value="Aldolase_TIM"/>
</dbReference>
<comment type="similarity">
    <text evidence="2 9">Belongs to the NadC/ModD family.</text>
</comment>
<evidence type="ECO:0000313" key="13">
    <source>
        <dbReference type="Proteomes" id="UP000293345"/>
    </source>
</evidence>
<evidence type="ECO:0000256" key="8">
    <source>
        <dbReference type="ARBA" id="ARBA00047445"/>
    </source>
</evidence>